<keyword evidence="3" id="KW-1185">Reference proteome</keyword>
<dbReference type="EMBL" id="CP000478">
    <property type="protein sequence ID" value="ABK16696.1"/>
    <property type="molecule type" value="Genomic_DNA"/>
</dbReference>
<gene>
    <name evidence="2" type="ordered locus">Sfum_1002</name>
</gene>
<reference evidence="2 3" key="1">
    <citation type="submission" date="2006-10" db="EMBL/GenBank/DDBJ databases">
        <title>Complete sequence of Syntrophobacter fumaroxidans MPOB.</title>
        <authorList>
            <consortium name="US DOE Joint Genome Institute"/>
            <person name="Copeland A."/>
            <person name="Lucas S."/>
            <person name="Lapidus A."/>
            <person name="Barry K."/>
            <person name="Detter J.C."/>
            <person name="Glavina del Rio T."/>
            <person name="Hammon N."/>
            <person name="Israni S."/>
            <person name="Pitluck S."/>
            <person name="Goltsman E.G."/>
            <person name="Martinez M."/>
            <person name="Schmutz J."/>
            <person name="Larimer F."/>
            <person name="Land M."/>
            <person name="Hauser L."/>
            <person name="Kyrpides N."/>
            <person name="Kim E."/>
            <person name="Boone D.R."/>
            <person name="Brockman F."/>
            <person name="Culley D."/>
            <person name="Ferry J."/>
            <person name="Gunsalus R."/>
            <person name="McInerney M.J."/>
            <person name="Morrison M."/>
            <person name="Plugge C."/>
            <person name="Rohlin L."/>
            <person name="Scholten J."/>
            <person name="Sieber J."/>
            <person name="Stams A.J.M."/>
            <person name="Worm P."/>
            <person name="Henstra A.M."/>
            <person name="Richardson P."/>
        </authorList>
    </citation>
    <scope>NUCLEOTIDE SEQUENCE [LARGE SCALE GENOMIC DNA]</scope>
    <source>
        <strain evidence="3">DSM 10017 / MPOB</strain>
    </source>
</reference>
<name>A0LGZ4_SYNFM</name>
<dbReference type="STRING" id="335543.Sfum_1002"/>
<protein>
    <submittedName>
        <fullName evidence="2">Uncharacterized protein</fullName>
    </submittedName>
</protein>
<evidence type="ECO:0000313" key="2">
    <source>
        <dbReference type="EMBL" id="ABK16696.1"/>
    </source>
</evidence>
<sequence length="62" mass="6863">METAPPRRFYQQHRQTARAYFRDSFDASGTLRRRGRGEVSRGGSTVSRASTPSAQLTGGFAL</sequence>
<organism evidence="2 3">
    <name type="scientific">Syntrophobacter fumaroxidans (strain DSM 10017 / MPOB)</name>
    <dbReference type="NCBI Taxonomy" id="335543"/>
    <lineage>
        <taxon>Bacteria</taxon>
        <taxon>Pseudomonadati</taxon>
        <taxon>Thermodesulfobacteriota</taxon>
        <taxon>Syntrophobacteria</taxon>
        <taxon>Syntrophobacterales</taxon>
        <taxon>Syntrophobacteraceae</taxon>
        <taxon>Syntrophobacter</taxon>
    </lineage>
</organism>
<dbReference type="KEGG" id="sfu:Sfum_1002"/>
<evidence type="ECO:0000313" key="3">
    <source>
        <dbReference type="Proteomes" id="UP000001784"/>
    </source>
</evidence>
<proteinExistence type="predicted"/>
<dbReference type="InParanoid" id="A0LGZ4"/>
<dbReference type="Proteomes" id="UP000001784">
    <property type="component" value="Chromosome"/>
</dbReference>
<dbReference type="AlphaFoldDB" id="A0LGZ4"/>
<evidence type="ECO:0000256" key="1">
    <source>
        <dbReference type="SAM" id="MobiDB-lite"/>
    </source>
</evidence>
<feature type="region of interest" description="Disordered" evidence="1">
    <location>
        <begin position="31"/>
        <end position="62"/>
    </location>
</feature>
<accession>A0LGZ4</accession>
<dbReference type="HOGENOM" id="CLU_2902692_0_0_7"/>